<accession>A0A062UXE2</accession>
<protein>
    <submittedName>
        <fullName evidence="1">Uncharacterized protein</fullName>
    </submittedName>
</protein>
<sequence>MRQLTYLDKRILAKLAPELEGATGPAPGHDFKFVLVPVSHRVSESPEDFAARFTRLTDEELTYLVDLILHGDEDVRSLAEGDFDALVEVIEKRLPEKARELLAQE</sequence>
<dbReference type="AlphaFoldDB" id="A0A062UXE2"/>
<name>A0A062UXE2_9EURY</name>
<evidence type="ECO:0000313" key="1">
    <source>
        <dbReference type="EMBL" id="KCZ71661.1"/>
    </source>
</evidence>
<dbReference type="Proteomes" id="UP000027153">
    <property type="component" value="Unassembled WGS sequence"/>
</dbReference>
<dbReference type="EMBL" id="JMIY01000005">
    <property type="protein sequence ID" value="KCZ71661.1"/>
    <property type="molecule type" value="Genomic_DNA"/>
</dbReference>
<dbReference type="RefSeq" id="WP_048091743.1">
    <property type="nucleotide sequence ID" value="NZ_JMIY01000005.1"/>
</dbReference>
<dbReference type="OrthoDB" id="145370at2157"/>
<comment type="caution">
    <text evidence="1">The sequence shown here is derived from an EMBL/GenBank/DDBJ whole genome shotgun (WGS) entry which is preliminary data.</text>
</comment>
<proteinExistence type="predicted"/>
<reference evidence="1 2" key="1">
    <citation type="journal article" date="2013" name="Nature">
        <title>Anaerobic oxidation of methane coupled to nitrate reduction in a novel archaeal lineage.</title>
        <authorList>
            <person name="Haroon M.F."/>
            <person name="Hu S."/>
            <person name="Shi Y."/>
            <person name="Imelfort M."/>
            <person name="Keller J."/>
            <person name="Hugenholtz P."/>
            <person name="Yuan Z."/>
            <person name="Tyson G.W."/>
        </authorList>
    </citation>
    <scope>NUCLEOTIDE SEQUENCE [LARGE SCALE GENOMIC DNA]</scope>
    <source>
        <strain evidence="1 2">ANME-2d</strain>
    </source>
</reference>
<evidence type="ECO:0000313" key="2">
    <source>
        <dbReference type="Proteomes" id="UP000027153"/>
    </source>
</evidence>
<gene>
    <name evidence="1" type="ORF">ANME2D_02397</name>
</gene>
<organism evidence="1 2">
    <name type="scientific">Candidatus Methanoperedens nitratireducens</name>
    <dbReference type="NCBI Taxonomy" id="1392998"/>
    <lineage>
        <taxon>Archaea</taxon>
        <taxon>Methanobacteriati</taxon>
        <taxon>Methanobacteriota</taxon>
        <taxon>Stenosarchaea group</taxon>
        <taxon>Methanomicrobia</taxon>
        <taxon>Methanosarcinales</taxon>
        <taxon>ANME-2 cluster</taxon>
        <taxon>Candidatus Methanoperedentaceae</taxon>
        <taxon>Candidatus Methanoperedens</taxon>
    </lineage>
</organism>
<keyword evidence="2" id="KW-1185">Reference proteome</keyword>